<dbReference type="SUPFAM" id="SSF51735">
    <property type="entry name" value="NAD(P)-binding Rossmann-fold domains"/>
    <property type="match status" value="1"/>
</dbReference>
<proteinExistence type="predicted"/>
<reference evidence="2" key="1">
    <citation type="submission" date="2020-10" db="EMBL/GenBank/DDBJ databases">
        <title>Taxonomic study of unclassified bacteria belonging to the class Ktedonobacteria.</title>
        <authorList>
            <person name="Yabe S."/>
            <person name="Wang C.M."/>
            <person name="Zheng Y."/>
            <person name="Sakai Y."/>
            <person name="Cavaletti L."/>
            <person name="Monciardini P."/>
            <person name="Donadio S."/>
        </authorList>
    </citation>
    <scope>NUCLEOTIDE SEQUENCE</scope>
    <source>
        <strain evidence="2">SOSP1-1</strain>
    </source>
</reference>
<gene>
    <name evidence="2" type="ORF">KSX_40970</name>
</gene>
<dbReference type="PANTHER" id="PTHR43355">
    <property type="entry name" value="FLAVIN REDUCTASE (NADPH)"/>
    <property type="match status" value="1"/>
</dbReference>
<organism evidence="2 3">
    <name type="scientific">Ktedonospora formicarum</name>
    <dbReference type="NCBI Taxonomy" id="2778364"/>
    <lineage>
        <taxon>Bacteria</taxon>
        <taxon>Bacillati</taxon>
        <taxon>Chloroflexota</taxon>
        <taxon>Ktedonobacteria</taxon>
        <taxon>Ktedonobacterales</taxon>
        <taxon>Ktedonobacteraceae</taxon>
        <taxon>Ktedonospora</taxon>
    </lineage>
</organism>
<dbReference type="AlphaFoldDB" id="A0A8J3I5U2"/>
<dbReference type="EMBL" id="BNJF01000002">
    <property type="protein sequence ID" value="GHO45934.1"/>
    <property type="molecule type" value="Genomic_DNA"/>
</dbReference>
<dbReference type="Proteomes" id="UP000612362">
    <property type="component" value="Unassembled WGS sequence"/>
</dbReference>
<evidence type="ECO:0000259" key="1">
    <source>
        <dbReference type="Pfam" id="PF13460"/>
    </source>
</evidence>
<dbReference type="InterPro" id="IPR036291">
    <property type="entry name" value="NAD(P)-bd_dom_sf"/>
</dbReference>
<dbReference type="RefSeq" id="WP_220195348.1">
    <property type="nucleotide sequence ID" value="NZ_BNJF01000002.1"/>
</dbReference>
<name>A0A8J3I5U2_9CHLR</name>
<accession>A0A8J3I5U2</accession>
<evidence type="ECO:0000313" key="2">
    <source>
        <dbReference type="EMBL" id="GHO45934.1"/>
    </source>
</evidence>
<dbReference type="GO" id="GO:0004074">
    <property type="term" value="F:biliverdin reductase [NAD(P)H] activity"/>
    <property type="evidence" value="ECO:0007669"/>
    <property type="project" value="TreeGrafter"/>
</dbReference>
<dbReference type="InterPro" id="IPR016040">
    <property type="entry name" value="NAD(P)-bd_dom"/>
</dbReference>
<dbReference type="InterPro" id="IPR051606">
    <property type="entry name" value="Polyketide_Oxido-like"/>
</dbReference>
<dbReference type="Gene3D" id="3.40.50.720">
    <property type="entry name" value="NAD(P)-binding Rossmann-like Domain"/>
    <property type="match status" value="1"/>
</dbReference>
<evidence type="ECO:0000313" key="3">
    <source>
        <dbReference type="Proteomes" id="UP000612362"/>
    </source>
</evidence>
<dbReference type="Pfam" id="PF13460">
    <property type="entry name" value="NAD_binding_10"/>
    <property type="match status" value="1"/>
</dbReference>
<comment type="caution">
    <text evidence="2">The sequence shown here is derived from an EMBL/GenBank/DDBJ whole genome shotgun (WGS) entry which is preliminary data.</text>
</comment>
<dbReference type="PANTHER" id="PTHR43355:SF2">
    <property type="entry name" value="FLAVIN REDUCTASE (NADPH)"/>
    <property type="match status" value="1"/>
</dbReference>
<feature type="domain" description="NAD(P)-binding" evidence="1">
    <location>
        <begin position="7"/>
        <end position="200"/>
    </location>
</feature>
<dbReference type="CDD" id="cd05244">
    <property type="entry name" value="BVR-B_like_SDR_a"/>
    <property type="match status" value="1"/>
</dbReference>
<protein>
    <submittedName>
        <fullName evidence="2">NADH-flavin reductase</fullName>
    </submittedName>
</protein>
<sequence>MKIVIFGANGATGKLLTQQALDAEHHVVAVTRHPETFPLKDGRLRVIGGDVFDLPLVEQAVAGQGAILSTLGIPFSRKPITIYSRGMENIIQAMKSAGVSRVICVTSSAAGANHDTGAGFIFDKILQPIVMSTIGKTTYDDMKQMEKLLMKSDLEWTIVRPSGLFETEAITDYRIEEDHIRRQFTSRADLADCMLKQLTTDQFVRKVIAVATFSEQPSMLKFMLQEAFKKKETSKS</sequence>
<keyword evidence="3" id="KW-1185">Reference proteome</keyword>
<dbReference type="GO" id="GO:0042602">
    <property type="term" value="F:riboflavin reductase (NADPH) activity"/>
    <property type="evidence" value="ECO:0007669"/>
    <property type="project" value="TreeGrafter"/>
</dbReference>